<dbReference type="InterPro" id="IPR036390">
    <property type="entry name" value="WH_DNA-bd_sf"/>
</dbReference>
<dbReference type="RefSeq" id="WP_173134154.1">
    <property type="nucleotide sequence ID" value="NZ_CBCSGW010000001.1"/>
</dbReference>
<protein>
    <submittedName>
        <fullName evidence="7">HTH-type transcriptional regulatory protein GabR</fullName>
    </submittedName>
</protein>
<organism evidence="7 8">
    <name type="scientific">Kibdelosporangium persicum</name>
    <dbReference type="NCBI Taxonomy" id="2698649"/>
    <lineage>
        <taxon>Bacteria</taxon>
        <taxon>Bacillati</taxon>
        <taxon>Actinomycetota</taxon>
        <taxon>Actinomycetes</taxon>
        <taxon>Pseudonocardiales</taxon>
        <taxon>Pseudonocardiaceae</taxon>
        <taxon>Kibdelosporangium</taxon>
    </lineage>
</organism>
<dbReference type="Pfam" id="PF00155">
    <property type="entry name" value="Aminotran_1_2"/>
    <property type="match status" value="1"/>
</dbReference>
<dbReference type="Gene3D" id="3.40.640.10">
    <property type="entry name" value="Type I PLP-dependent aspartate aminotransferase-like (Major domain)"/>
    <property type="match status" value="1"/>
</dbReference>
<dbReference type="SMART" id="SM00345">
    <property type="entry name" value="HTH_GNTR"/>
    <property type="match status" value="1"/>
</dbReference>
<comment type="similarity">
    <text evidence="1">In the C-terminal section; belongs to the class-I pyridoxal-phosphate-dependent aminotransferase family.</text>
</comment>
<dbReference type="InterPro" id="IPR015421">
    <property type="entry name" value="PyrdxlP-dep_Trfase_major"/>
</dbReference>
<dbReference type="PANTHER" id="PTHR46577:SF1">
    <property type="entry name" value="HTH-TYPE TRANSCRIPTIONAL REGULATORY PROTEIN GABR"/>
    <property type="match status" value="1"/>
</dbReference>
<gene>
    <name evidence="7" type="ORF">GC106_42950</name>
</gene>
<keyword evidence="4" id="KW-0238">DNA-binding</keyword>
<dbReference type="EMBL" id="JAAATY010000012">
    <property type="protein sequence ID" value="NRN67062.1"/>
    <property type="molecule type" value="Genomic_DNA"/>
</dbReference>
<dbReference type="PROSITE" id="PS50949">
    <property type="entry name" value="HTH_GNTR"/>
    <property type="match status" value="1"/>
</dbReference>
<comment type="caution">
    <text evidence="7">The sequence shown here is derived from an EMBL/GenBank/DDBJ whole genome shotgun (WGS) entry which is preliminary data.</text>
</comment>
<dbReference type="SUPFAM" id="SSF53383">
    <property type="entry name" value="PLP-dependent transferases"/>
    <property type="match status" value="1"/>
</dbReference>
<dbReference type="InterPro" id="IPR004839">
    <property type="entry name" value="Aminotransferase_I/II_large"/>
</dbReference>
<dbReference type="InterPro" id="IPR051446">
    <property type="entry name" value="HTH_trans_reg/aminotransferase"/>
</dbReference>
<evidence type="ECO:0000259" key="6">
    <source>
        <dbReference type="PROSITE" id="PS50949"/>
    </source>
</evidence>
<feature type="domain" description="HTH gntR-type" evidence="6">
    <location>
        <begin position="38"/>
        <end position="107"/>
    </location>
</feature>
<dbReference type="CDD" id="cd07377">
    <property type="entry name" value="WHTH_GntR"/>
    <property type="match status" value="1"/>
</dbReference>
<dbReference type="InterPro" id="IPR036388">
    <property type="entry name" value="WH-like_DNA-bd_sf"/>
</dbReference>
<dbReference type="Pfam" id="PF00392">
    <property type="entry name" value="GntR"/>
    <property type="match status" value="1"/>
</dbReference>
<dbReference type="SUPFAM" id="SSF46785">
    <property type="entry name" value="Winged helix' DNA-binding domain"/>
    <property type="match status" value="1"/>
</dbReference>
<evidence type="ECO:0000256" key="4">
    <source>
        <dbReference type="ARBA" id="ARBA00023125"/>
    </source>
</evidence>
<evidence type="ECO:0000256" key="5">
    <source>
        <dbReference type="ARBA" id="ARBA00023163"/>
    </source>
</evidence>
<keyword evidence="8" id="KW-1185">Reference proteome</keyword>
<dbReference type="CDD" id="cd00609">
    <property type="entry name" value="AAT_like"/>
    <property type="match status" value="1"/>
</dbReference>
<keyword evidence="5" id="KW-0804">Transcription</keyword>
<evidence type="ECO:0000313" key="7">
    <source>
        <dbReference type="EMBL" id="NRN67062.1"/>
    </source>
</evidence>
<evidence type="ECO:0000256" key="2">
    <source>
        <dbReference type="ARBA" id="ARBA00022898"/>
    </source>
</evidence>
<dbReference type="InterPro" id="IPR015424">
    <property type="entry name" value="PyrdxlP-dep_Trfase"/>
</dbReference>
<proteinExistence type="inferred from homology"/>
<keyword evidence="2" id="KW-0663">Pyridoxal phosphate</keyword>
<keyword evidence="3" id="KW-0805">Transcription regulation</keyword>
<evidence type="ECO:0000256" key="3">
    <source>
        <dbReference type="ARBA" id="ARBA00023015"/>
    </source>
</evidence>
<sequence length="500" mass="54480">MTVETAVGPDELATWDDVLTGPASTPGWGLLLDRDSHEPMYQQLYTQLRDLIVVRRQFAPGTRLPASRTLADELGISRNTVLLAYQRLREDNCIDGAPGAGTIVLAPPRGQAAPPSPARCDALSDRARAAIANGPGHLIDRSACNRPFAVGMPPLDVFPSALWGRLTANRLRKPPVRLLSDCETLGFAPLREAIAAYLGLMRGVRCRAEQIVVTRGAENALDLVVRSLLEPGDPVWLEEPGTIEARAVATWHGQRIHPVPIDEEGLVVSAGPDARMAIVSPTRQLPLGTAMSARRRRELLEWANRNNSWIVELDTEAPFLSPDAPPPLQTQDTNGQVIYAGTFRNLLFPEVRAGYCVLPESLVDPISAVLWQSGSGVSALIQHVLADFINYQYFPRYLRRVRDVSASRRETLLTALRGESADWLTLREDKSGGSFLACLTDHPVDENTLADRAGPASLSLHSIDRYYAGQRDLSGVVLGYAAVGEPAIAPAVRRLMKVLG</sequence>
<evidence type="ECO:0000256" key="1">
    <source>
        <dbReference type="ARBA" id="ARBA00005384"/>
    </source>
</evidence>
<dbReference type="Gene3D" id="1.10.10.10">
    <property type="entry name" value="Winged helix-like DNA-binding domain superfamily/Winged helix DNA-binding domain"/>
    <property type="match status" value="1"/>
</dbReference>
<accession>A0ABX2F6W8</accession>
<reference evidence="7 8" key="1">
    <citation type="submission" date="2020-01" db="EMBL/GenBank/DDBJ databases">
        <title>Kibdelosporangium persica a novel Actinomycetes from a hot desert in Iran.</title>
        <authorList>
            <person name="Safaei N."/>
            <person name="Zaburannyi N."/>
            <person name="Mueller R."/>
            <person name="Wink J."/>
        </authorList>
    </citation>
    <scope>NUCLEOTIDE SEQUENCE [LARGE SCALE GENOMIC DNA]</scope>
    <source>
        <strain evidence="7 8">4NS15</strain>
    </source>
</reference>
<dbReference type="PANTHER" id="PTHR46577">
    <property type="entry name" value="HTH-TYPE TRANSCRIPTIONAL REGULATORY PROTEIN GABR"/>
    <property type="match status" value="1"/>
</dbReference>
<dbReference type="Proteomes" id="UP000763557">
    <property type="component" value="Unassembled WGS sequence"/>
</dbReference>
<evidence type="ECO:0000313" key="8">
    <source>
        <dbReference type="Proteomes" id="UP000763557"/>
    </source>
</evidence>
<dbReference type="InterPro" id="IPR000524">
    <property type="entry name" value="Tscrpt_reg_HTH_GntR"/>
</dbReference>
<name>A0ABX2F6W8_9PSEU</name>